<comment type="caution">
    <text evidence="2">The sequence shown here is derived from an EMBL/GenBank/DDBJ whole genome shotgun (WGS) entry which is preliminary data.</text>
</comment>
<accession>A0ABU3TR93</accession>
<feature type="transmembrane region" description="Helical" evidence="1">
    <location>
        <begin position="99"/>
        <end position="116"/>
    </location>
</feature>
<sequence>MKKNLTGAIVGGMILFVWQAMSHMAFNLHEPNQKYSTGQDSVLAAIKTHIKEPGGYILPRMQDELSMDQMESFTKSIQGKPWAMVRYYDAYEVDMNSNMLRGLVVNILLAFLLIWIINRLKVPSKQTIFSLSIVVGFIAFSNISYTEHIWYPVFDLRAQLIDAFVGWGLTGLWLGYWMTKRS</sequence>
<gene>
    <name evidence="2" type="ORF">PQG45_04940</name>
</gene>
<keyword evidence="1" id="KW-0812">Transmembrane</keyword>
<evidence type="ECO:0000313" key="2">
    <source>
        <dbReference type="EMBL" id="MDU0808378.1"/>
    </source>
</evidence>
<organism evidence="2 3">
    <name type="scientific">Aquirufa regiilacus</name>
    <dbReference type="NCBI Taxonomy" id="3024868"/>
    <lineage>
        <taxon>Bacteria</taxon>
        <taxon>Pseudomonadati</taxon>
        <taxon>Bacteroidota</taxon>
        <taxon>Cytophagia</taxon>
        <taxon>Cytophagales</taxon>
        <taxon>Flectobacillaceae</taxon>
        <taxon>Aquirufa</taxon>
    </lineage>
</organism>
<reference evidence="2 3" key="1">
    <citation type="submission" date="2023-09" db="EMBL/GenBank/DDBJ databases">
        <title>Aquirufa genomes.</title>
        <authorList>
            <person name="Pitt A."/>
        </authorList>
    </citation>
    <scope>NUCLEOTIDE SEQUENCE [LARGE SCALE GENOMIC DNA]</scope>
    <source>
        <strain evidence="2 3">LEOWEIH-7C</strain>
    </source>
</reference>
<dbReference type="RefSeq" id="WP_315575268.1">
    <property type="nucleotide sequence ID" value="NZ_JARDXH010000002.1"/>
</dbReference>
<evidence type="ECO:0000313" key="3">
    <source>
        <dbReference type="Proteomes" id="UP001249959"/>
    </source>
</evidence>
<dbReference type="EMBL" id="JAVNWW010000001">
    <property type="protein sequence ID" value="MDU0808378.1"/>
    <property type="molecule type" value="Genomic_DNA"/>
</dbReference>
<evidence type="ECO:0008006" key="4">
    <source>
        <dbReference type="Google" id="ProtNLM"/>
    </source>
</evidence>
<evidence type="ECO:0000256" key="1">
    <source>
        <dbReference type="SAM" id="Phobius"/>
    </source>
</evidence>
<feature type="transmembrane region" description="Helical" evidence="1">
    <location>
        <begin position="128"/>
        <end position="146"/>
    </location>
</feature>
<proteinExistence type="predicted"/>
<dbReference type="Proteomes" id="UP001249959">
    <property type="component" value="Unassembled WGS sequence"/>
</dbReference>
<keyword evidence="1" id="KW-1133">Transmembrane helix</keyword>
<name>A0ABU3TR93_9BACT</name>
<protein>
    <recommendedName>
        <fullName evidence="4">VanZ family protein</fullName>
    </recommendedName>
</protein>
<feature type="transmembrane region" description="Helical" evidence="1">
    <location>
        <begin position="158"/>
        <end position="178"/>
    </location>
</feature>
<keyword evidence="3" id="KW-1185">Reference proteome</keyword>
<keyword evidence="1" id="KW-0472">Membrane</keyword>